<dbReference type="Pfam" id="PF01171">
    <property type="entry name" value="ATP_bind_3"/>
    <property type="match status" value="1"/>
</dbReference>
<comment type="similarity">
    <text evidence="6">Belongs to the tRNA(Ile)-lysidine synthase family.</text>
</comment>
<evidence type="ECO:0000256" key="2">
    <source>
        <dbReference type="ARBA" id="ARBA00022694"/>
    </source>
</evidence>
<dbReference type="GO" id="GO:0006400">
    <property type="term" value="P:tRNA modification"/>
    <property type="evidence" value="ECO:0007669"/>
    <property type="project" value="UniProtKB-UniRule"/>
</dbReference>
<comment type="domain">
    <text evidence="6">The N-terminal region contains the highly conserved SGGXDS motif, predicted to be a P-loop motif involved in ATP binding.</text>
</comment>
<dbReference type="Gene3D" id="3.40.50.620">
    <property type="entry name" value="HUPs"/>
    <property type="match status" value="1"/>
</dbReference>
<keyword evidence="1 6" id="KW-0436">Ligase</keyword>
<sequence>MTSNVVASAPDRPDNVSVLTQDEVTQLFEPLTGLDAVALGVSGGPDSLALLYLFNDWRLRTNWTGRVLVLTVDHRLRAESALEADAVSRHCDQLGLAHRTLVWDGEKPASNVQAAARDARYRLMAQEMRAGGIACLLLAHHRDDQVETFLDRLTRGSGVYGLGAMAPDQPNGPHGLRLLRPLLALPKARLVEELAARQISWAEDPSNRNPDYKRVRLRIMAGLLAEEGLEPDRLAETARRLRRTAEAIDTWVARVWQEAVSEHPAGPLRLDFAEMAGLPQEVRLRLLARMIRRVTGRDTPLRLSKLEHLEDRLLAGDGQQTLSGAIVLRKGGDLFVWKEAGRDLPASICLAEGASGVWDDRYSYDRTDGAAEGAPKTLVLGALGGPVEASALVDWPAGWPKASFACAPALRYDDDLVFVPGLFVKAGDRFLSEIKLCRLPDRAAPMPGPDENGRDQTIAFINNLASGRPMTK</sequence>
<feature type="binding site" evidence="6">
    <location>
        <begin position="42"/>
        <end position="47"/>
    </location>
    <ligand>
        <name>ATP</name>
        <dbReference type="ChEBI" id="CHEBI:30616"/>
    </ligand>
</feature>
<keyword evidence="3 6" id="KW-0547">Nucleotide-binding</keyword>
<dbReference type="InterPro" id="IPR012094">
    <property type="entry name" value="tRNA_Ile_lys_synt"/>
</dbReference>
<dbReference type="HAMAP" id="MF_01161">
    <property type="entry name" value="tRNA_Ile_lys_synt"/>
    <property type="match status" value="1"/>
</dbReference>
<dbReference type="Proteomes" id="UP000598467">
    <property type="component" value="Unassembled WGS sequence"/>
</dbReference>
<feature type="domain" description="tRNA(Ile)-lysidine/2-thiocytidine synthase N-terminal" evidence="7">
    <location>
        <begin position="37"/>
        <end position="218"/>
    </location>
</feature>
<keyword evidence="4 6" id="KW-0067">ATP-binding</keyword>
<comment type="subcellular location">
    <subcellularLocation>
        <location evidence="6">Cytoplasm</location>
    </subcellularLocation>
</comment>
<dbReference type="PANTHER" id="PTHR43033:SF1">
    <property type="entry name" value="TRNA(ILE)-LYSIDINE SYNTHASE-RELATED"/>
    <property type="match status" value="1"/>
</dbReference>
<dbReference type="EC" id="6.3.4.19" evidence="6"/>
<dbReference type="AlphaFoldDB" id="A0A926S5D2"/>
<evidence type="ECO:0000256" key="3">
    <source>
        <dbReference type="ARBA" id="ARBA00022741"/>
    </source>
</evidence>
<reference evidence="8" key="1">
    <citation type="submission" date="2020-05" db="EMBL/GenBank/DDBJ databases">
        <title>Identification of trans-AT polyketide cluster in two marine bacteria, producers of a novel glutaramide-containing polyketide sesbanimide D and analogs.</title>
        <authorList>
            <person name="Kacar D."/>
            <person name="Rodriguez P."/>
            <person name="Canedo L."/>
            <person name="Gonzalez E."/>
            <person name="Galan B."/>
            <person name="De La Calle F."/>
            <person name="Garcia J.L."/>
        </authorList>
    </citation>
    <scope>NUCLEOTIDE SEQUENCE</scope>
    <source>
        <strain evidence="8">PHM038</strain>
    </source>
</reference>
<accession>A0A926S5D2</accession>
<dbReference type="GO" id="GO:0005737">
    <property type="term" value="C:cytoplasm"/>
    <property type="evidence" value="ECO:0007669"/>
    <property type="project" value="UniProtKB-SubCell"/>
</dbReference>
<dbReference type="RefSeq" id="WP_190292084.1">
    <property type="nucleotide sequence ID" value="NZ_JABFCZ010000014.1"/>
</dbReference>
<proteinExistence type="inferred from homology"/>
<dbReference type="InterPro" id="IPR011063">
    <property type="entry name" value="TilS/TtcA_N"/>
</dbReference>
<comment type="function">
    <text evidence="6">Ligates lysine onto the cytidine present at position 34 of the AUA codon-specific tRNA(Ile) that contains the anticodon CAU, in an ATP-dependent manner. Cytidine is converted to lysidine, thus changing the amino acid specificity of the tRNA from methionine to isoleucine.</text>
</comment>
<evidence type="ECO:0000256" key="1">
    <source>
        <dbReference type="ARBA" id="ARBA00022598"/>
    </source>
</evidence>
<dbReference type="InterPro" id="IPR014729">
    <property type="entry name" value="Rossmann-like_a/b/a_fold"/>
</dbReference>
<comment type="catalytic activity">
    <reaction evidence="5 6">
        <text>cytidine(34) in tRNA(Ile2) + L-lysine + ATP = lysidine(34) in tRNA(Ile2) + AMP + diphosphate + H(+)</text>
        <dbReference type="Rhea" id="RHEA:43744"/>
        <dbReference type="Rhea" id="RHEA-COMP:10625"/>
        <dbReference type="Rhea" id="RHEA-COMP:10670"/>
        <dbReference type="ChEBI" id="CHEBI:15378"/>
        <dbReference type="ChEBI" id="CHEBI:30616"/>
        <dbReference type="ChEBI" id="CHEBI:32551"/>
        <dbReference type="ChEBI" id="CHEBI:33019"/>
        <dbReference type="ChEBI" id="CHEBI:82748"/>
        <dbReference type="ChEBI" id="CHEBI:83665"/>
        <dbReference type="ChEBI" id="CHEBI:456215"/>
        <dbReference type="EC" id="6.3.4.19"/>
    </reaction>
</comment>
<evidence type="ECO:0000256" key="5">
    <source>
        <dbReference type="ARBA" id="ARBA00048539"/>
    </source>
</evidence>
<dbReference type="CDD" id="cd01992">
    <property type="entry name" value="TilS_N"/>
    <property type="match status" value="1"/>
</dbReference>
<dbReference type="SUPFAM" id="SSF82829">
    <property type="entry name" value="MesJ substrate recognition domain-like"/>
    <property type="match status" value="1"/>
</dbReference>
<dbReference type="EMBL" id="JABFCZ010000014">
    <property type="protein sequence ID" value="MBD1547328.1"/>
    <property type="molecule type" value="Genomic_DNA"/>
</dbReference>
<evidence type="ECO:0000256" key="6">
    <source>
        <dbReference type="HAMAP-Rule" id="MF_01161"/>
    </source>
</evidence>
<dbReference type="GO" id="GO:0005524">
    <property type="term" value="F:ATP binding"/>
    <property type="evidence" value="ECO:0007669"/>
    <property type="project" value="UniProtKB-UniRule"/>
</dbReference>
<evidence type="ECO:0000256" key="4">
    <source>
        <dbReference type="ARBA" id="ARBA00022840"/>
    </source>
</evidence>
<organism evidence="8 9">
    <name type="scientific">Roseibium aggregatum</name>
    <dbReference type="NCBI Taxonomy" id="187304"/>
    <lineage>
        <taxon>Bacteria</taxon>
        <taxon>Pseudomonadati</taxon>
        <taxon>Pseudomonadota</taxon>
        <taxon>Alphaproteobacteria</taxon>
        <taxon>Hyphomicrobiales</taxon>
        <taxon>Stappiaceae</taxon>
        <taxon>Roseibium</taxon>
    </lineage>
</organism>
<name>A0A926S5D2_9HYPH</name>
<dbReference type="PANTHER" id="PTHR43033">
    <property type="entry name" value="TRNA(ILE)-LYSIDINE SYNTHASE-RELATED"/>
    <property type="match status" value="1"/>
</dbReference>
<keyword evidence="6" id="KW-0963">Cytoplasm</keyword>
<evidence type="ECO:0000313" key="8">
    <source>
        <dbReference type="EMBL" id="MBD1547328.1"/>
    </source>
</evidence>
<gene>
    <name evidence="6 8" type="primary">tilS</name>
    <name evidence="8" type="ORF">HK439_13755</name>
</gene>
<dbReference type="NCBIfam" id="TIGR02432">
    <property type="entry name" value="lysidine_TilS_N"/>
    <property type="match status" value="1"/>
</dbReference>
<keyword evidence="2 6" id="KW-0819">tRNA processing</keyword>
<comment type="caution">
    <text evidence="8">The sequence shown here is derived from an EMBL/GenBank/DDBJ whole genome shotgun (WGS) entry which is preliminary data.</text>
</comment>
<evidence type="ECO:0000313" key="9">
    <source>
        <dbReference type="Proteomes" id="UP000598467"/>
    </source>
</evidence>
<dbReference type="GO" id="GO:0032267">
    <property type="term" value="F:tRNA(Ile)-lysidine synthase activity"/>
    <property type="evidence" value="ECO:0007669"/>
    <property type="project" value="UniProtKB-EC"/>
</dbReference>
<dbReference type="SUPFAM" id="SSF52402">
    <property type="entry name" value="Adenine nucleotide alpha hydrolases-like"/>
    <property type="match status" value="1"/>
</dbReference>
<protein>
    <recommendedName>
        <fullName evidence="6">tRNA(Ile)-lysidine synthase</fullName>
        <ecNumber evidence="6">6.3.4.19</ecNumber>
    </recommendedName>
    <alternativeName>
        <fullName evidence="6">tRNA(Ile)-2-lysyl-cytidine synthase</fullName>
    </alternativeName>
    <alternativeName>
        <fullName evidence="6">tRNA(Ile)-lysidine synthetase</fullName>
    </alternativeName>
</protein>
<dbReference type="InterPro" id="IPR012795">
    <property type="entry name" value="tRNA_Ile_lys_synt_N"/>
</dbReference>
<evidence type="ECO:0000259" key="7">
    <source>
        <dbReference type="Pfam" id="PF01171"/>
    </source>
</evidence>